<keyword evidence="2" id="KW-0732">Signal</keyword>
<evidence type="ECO:0000256" key="2">
    <source>
        <dbReference type="SAM" id="SignalP"/>
    </source>
</evidence>
<dbReference type="RefSeq" id="XP_030980923.1">
    <property type="nucleotide sequence ID" value="XM_031127392.1"/>
</dbReference>
<reference evidence="4" key="3">
    <citation type="submission" date="2025-08" db="UniProtKB">
        <authorList>
            <consortium name="RefSeq"/>
        </authorList>
    </citation>
    <scope>IDENTIFICATION</scope>
    <source>
        <strain evidence="4">NI907</strain>
    </source>
</reference>
<accession>A0A6P8B170</accession>
<keyword evidence="3" id="KW-1185">Reference proteome</keyword>
<dbReference type="GeneID" id="41962301"/>
<feature type="region of interest" description="Disordered" evidence="1">
    <location>
        <begin position="22"/>
        <end position="62"/>
    </location>
</feature>
<proteinExistence type="predicted"/>
<dbReference type="Proteomes" id="UP000515153">
    <property type="component" value="Unplaced"/>
</dbReference>
<evidence type="ECO:0000313" key="3">
    <source>
        <dbReference type="Proteomes" id="UP000515153"/>
    </source>
</evidence>
<evidence type="ECO:0000313" key="4">
    <source>
        <dbReference type="RefSeq" id="XP_030980923.1"/>
    </source>
</evidence>
<name>A0A6P8B170_PYRGI</name>
<gene>
    <name evidence="4" type="ORF">PgNI_07379</name>
</gene>
<protein>
    <submittedName>
        <fullName evidence="4">Uncharacterized protein</fullName>
    </submittedName>
</protein>
<reference evidence="4" key="1">
    <citation type="journal article" date="2019" name="Mol. Biol. Evol.">
        <title>Blast fungal genomes show frequent chromosomal changes, gene gains and losses, and effector gene turnover.</title>
        <authorList>
            <person name="Gomez Luciano L.B."/>
            <person name="Jason Tsai I."/>
            <person name="Chuma I."/>
            <person name="Tosa Y."/>
            <person name="Chen Y.H."/>
            <person name="Li J.Y."/>
            <person name="Li M.Y."/>
            <person name="Jade Lu M.Y."/>
            <person name="Nakayashiki H."/>
            <person name="Li W.H."/>
        </authorList>
    </citation>
    <scope>NUCLEOTIDE SEQUENCE</scope>
    <source>
        <strain evidence="4">NI907</strain>
    </source>
</reference>
<reference evidence="4" key="2">
    <citation type="submission" date="2019-10" db="EMBL/GenBank/DDBJ databases">
        <authorList>
            <consortium name="NCBI Genome Project"/>
        </authorList>
    </citation>
    <scope>NUCLEOTIDE SEQUENCE</scope>
    <source>
        <strain evidence="4">NI907</strain>
    </source>
</reference>
<organism evidence="3 4">
    <name type="scientific">Pyricularia grisea</name>
    <name type="common">Crabgrass-specific blast fungus</name>
    <name type="synonym">Magnaporthe grisea</name>
    <dbReference type="NCBI Taxonomy" id="148305"/>
    <lineage>
        <taxon>Eukaryota</taxon>
        <taxon>Fungi</taxon>
        <taxon>Dikarya</taxon>
        <taxon>Ascomycota</taxon>
        <taxon>Pezizomycotina</taxon>
        <taxon>Sordariomycetes</taxon>
        <taxon>Sordariomycetidae</taxon>
        <taxon>Magnaporthales</taxon>
        <taxon>Pyriculariaceae</taxon>
        <taxon>Pyricularia</taxon>
    </lineage>
</organism>
<feature type="chain" id="PRO_5027792263" evidence="2">
    <location>
        <begin position="18"/>
        <end position="62"/>
    </location>
</feature>
<dbReference type="KEGG" id="pgri:PgNI_07379"/>
<sequence>MKLSVFCTAMLASSAMALSIRAAKDQPTSTPITTRPADDPNQGRPETDPVSGKPIHFNRRRL</sequence>
<feature type="signal peptide" evidence="2">
    <location>
        <begin position="1"/>
        <end position="17"/>
    </location>
</feature>
<dbReference type="AlphaFoldDB" id="A0A6P8B170"/>
<evidence type="ECO:0000256" key="1">
    <source>
        <dbReference type="SAM" id="MobiDB-lite"/>
    </source>
</evidence>